<dbReference type="SUPFAM" id="SSF46785">
    <property type="entry name" value="Winged helix' DNA-binding domain"/>
    <property type="match status" value="1"/>
</dbReference>
<keyword evidence="2" id="KW-1185">Reference proteome</keyword>
<protein>
    <submittedName>
        <fullName evidence="1">Helix-turn-helix domain-containing protein</fullName>
    </submittedName>
</protein>
<sequence>MTDQPPPGLSAVTALGDDVRRRLFEFVRHSAEPVTRDQAAAALDLPRSTVSLQLDALAGHGLLSVEFRKLSGKSGPGSGRPSKVYAAAVPEVSASVPERSYDLAGELLATAVEESAKTARPAHELVAEAARAKGLELGAGAAGLEAALASAGYRPLPDAAGFALGNCPFHLLARSHTQTVCGLNLALLEGMLDGCADRDHRVAADPEGPFCCARINRRPPA</sequence>
<dbReference type="RefSeq" id="WP_241914888.1">
    <property type="nucleotide sequence ID" value="NZ_CP093326.1"/>
</dbReference>
<dbReference type="InterPro" id="IPR011991">
    <property type="entry name" value="ArsR-like_HTH"/>
</dbReference>
<dbReference type="InterPro" id="IPR036388">
    <property type="entry name" value="WH-like_DNA-bd_sf"/>
</dbReference>
<dbReference type="EMBL" id="CP093326">
    <property type="protein sequence ID" value="UNK47047.1"/>
    <property type="molecule type" value="Genomic_DNA"/>
</dbReference>
<accession>A0ABY3WC68</accession>
<reference evidence="1 2" key="1">
    <citation type="submission" date="2022-03" db="EMBL/GenBank/DDBJ databases">
        <title>Isotopic signatures of nitrous oxide derived from detoxification processes.</title>
        <authorList>
            <person name="Behrendt U."/>
            <person name="Buchen C."/>
            <person name="Well R."/>
            <person name="Ulrich A."/>
            <person name="Rohe L."/>
            <person name="Kolb S."/>
            <person name="Schloter M."/>
            <person name="Horn M.A."/>
            <person name="Augustin J."/>
        </authorList>
    </citation>
    <scope>NUCLEOTIDE SEQUENCE [LARGE SCALE GENOMIC DNA]</scope>
    <source>
        <strain evidence="1 2">S4-C24</strain>
    </source>
</reference>
<dbReference type="CDD" id="cd00090">
    <property type="entry name" value="HTH_ARSR"/>
    <property type="match status" value="1"/>
</dbReference>
<dbReference type="Pfam" id="PF12840">
    <property type="entry name" value="HTH_20"/>
    <property type="match status" value="1"/>
</dbReference>
<proteinExistence type="predicted"/>
<dbReference type="Gene3D" id="1.10.10.10">
    <property type="entry name" value="Winged helix-like DNA-binding domain superfamily/Winged helix DNA-binding domain"/>
    <property type="match status" value="1"/>
</dbReference>
<organism evidence="1 2">
    <name type="scientific">Arthrobacter sulfonylureivorans</name>
    <dbReference type="NCBI Taxonomy" id="2486855"/>
    <lineage>
        <taxon>Bacteria</taxon>
        <taxon>Bacillati</taxon>
        <taxon>Actinomycetota</taxon>
        <taxon>Actinomycetes</taxon>
        <taxon>Micrococcales</taxon>
        <taxon>Micrococcaceae</taxon>
        <taxon>Arthrobacter</taxon>
    </lineage>
</organism>
<evidence type="ECO:0000313" key="2">
    <source>
        <dbReference type="Proteomes" id="UP000829069"/>
    </source>
</evidence>
<evidence type="ECO:0000313" key="1">
    <source>
        <dbReference type="EMBL" id="UNK47047.1"/>
    </source>
</evidence>
<gene>
    <name evidence="1" type="ORF">MNQ99_06790</name>
</gene>
<dbReference type="Proteomes" id="UP000829069">
    <property type="component" value="Chromosome"/>
</dbReference>
<dbReference type="InterPro" id="IPR036390">
    <property type="entry name" value="WH_DNA-bd_sf"/>
</dbReference>
<name>A0ABY3WC68_9MICC</name>